<dbReference type="RefSeq" id="WP_249831624.1">
    <property type="nucleotide sequence ID" value="NZ_JAMGBE010000003.1"/>
</dbReference>
<evidence type="ECO:0000313" key="2">
    <source>
        <dbReference type="EMBL" id="MCL6730122.1"/>
    </source>
</evidence>
<sequence length="357" mass="39120">MLISRDLRIRMTAAAARVRHKSARLLGGGRLVELRDLPHEILYPARTVHAPVPVVLPGELDKIEKLGFRGLVRDEIESIATGTRKIGPTLRVVLKNACIGYGHVYTGAIAHWMSSTQAPSEPIVGEFTSAACRSSRVGCHYFGHWLRDDAATHIMASAEHAPIGLRSPGWPDKGHYKHLFGQQFTEFDFAYVGELIIYDDISQNAHKAERLAQLRVAARRKVAGQAKGHVCYLQRGAGGKARSYGNEQEVLDRLRAEGVTVVQAESRDAAQVLGELMGARLVVSVEGSQLSHALLALDEGGGVLTIQPPDRFWNSHFDWACALGMGYGIVVLDKTDRGPVVNVDRLLATIDEMLRGR</sequence>
<evidence type="ECO:0000259" key="1">
    <source>
        <dbReference type="Pfam" id="PF04577"/>
    </source>
</evidence>
<feature type="domain" description="Glycosyltransferase 61 catalytic" evidence="1">
    <location>
        <begin position="142"/>
        <end position="296"/>
    </location>
</feature>
<comment type="caution">
    <text evidence="2">The sequence shown here is derived from an EMBL/GenBank/DDBJ whole genome shotgun (WGS) entry which is preliminary data.</text>
</comment>
<reference evidence="2" key="1">
    <citation type="submission" date="2022-05" db="EMBL/GenBank/DDBJ databases">
        <authorList>
            <person name="Jo J.-H."/>
            <person name="Im W.-T."/>
        </authorList>
    </citation>
    <scope>NUCLEOTIDE SEQUENCE</scope>
    <source>
        <strain evidence="2">SE220</strain>
    </source>
</reference>
<dbReference type="InterPro" id="IPR049625">
    <property type="entry name" value="Glyco_transf_61_cat"/>
</dbReference>
<gene>
    <name evidence="2" type="ORF">LZ538_08665</name>
</gene>
<evidence type="ECO:0000313" key="3">
    <source>
        <dbReference type="Proteomes" id="UP001165342"/>
    </source>
</evidence>
<organism evidence="2 3">
    <name type="scientific">Sphingomonas hankyongi</name>
    <dbReference type="NCBI Taxonomy" id="2908209"/>
    <lineage>
        <taxon>Bacteria</taxon>
        <taxon>Pseudomonadati</taxon>
        <taxon>Pseudomonadota</taxon>
        <taxon>Alphaproteobacteria</taxon>
        <taxon>Sphingomonadales</taxon>
        <taxon>Sphingomonadaceae</taxon>
        <taxon>Sphingomonas</taxon>
    </lineage>
</organism>
<keyword evidence="3" id="KW-1185">Reference proteome</keyword>
<protein>
    <submittedName>
        <fullName evidence="2">Glycosyltransferase 61 family protein</fullName>
    </submittedName>
</protein>
<name>A0ABT0S2U7_9SPHN</name>
<accession>A0ABT0S2U7</accession>
<proteinExistence type="predicted"/>
<dbReference type="Proteomes" id="UP001165342">
    <property type="component" value="Unassembled WGS sequence"/>
</dbReference>
<dbReference type="EMBL" id="JAMGBE010000003">
    <property type="protein sequence ID" value="MCL6730122.1"/>
    <property type="molecule type" value="Genomic_DNA"/>
</dbReference>
<dbReference type="Pfam" id="PF04577">
    <property type="entry name" value="Glyco_transf_61"/>
    <property type="match status" value="1"/>
</dbReference>